<accession>R0HKY0</accession>
<evidence type="ECO:0000313" key="3">
    <source>
        <dbReference type="EMBL" id="EOA25895.1"/>
    </source>
</evidence>
<comment type="similarity">
    <text evidence="1">Belongs to the LEA type 3 family.</text>
</comment>
<dbReference type="STRING" id="81985.R0HKY0"/>
<evidence type="ECO:0000256" key="2">
    <source>
        <dbReference type="SAM" id="MobiDB-lite"/>
    </source>
</evidence>
<evidence type="ECO:0000256" key="1">
    <source>
        <dbReference type="ARBA" id="ARBA00007086"/>
    </source>
</evidence>
<keyword evidence="4" id="KW-1185">Reference proteome</keyword>
<name>R0HKY0_9BRAS</name>
<dbReference type="GO" id="GO:0005739">
    <property type="term" value="C:mitochondrion"/>
    <property type="evidence" value="ECO:0007669"/>
    <property type="project" value="TreeGrafter"/>
</dbReference>
<dbReference type="AlphaFoldDB" id="R0HKY0"/>
<feature type="region of interest" description="Disordered" evidence="2">
    <location>
        <begin position="37"/>
        <end position="68"/>
    </location>
</feature>
<dbReference type="Proteomes" id="UP000029121">
    <property type="component" value="Unassembled WGS sequence"/>
</dbReference>
<reference evidence="4" key="1">
    <citation type="journal article" date="2013" name="Nat. Genet.">
        <title>The Capsella rubella genome and the genomic consequences of rapid mating system evolution.</title>
        <authorList>
            <person name="Slotte T."/>
            <person name="Hazzouri K.M."/>
            <person name="Agren J.A."/>
            <person name="Koenig D."/>
            <person name="Maumus F."/>
            <person name="Guo Y.L."/>
            <person name="Steige K."/>
            <person name="Platts A.E."/>
            <person name="Escobar J.S."/>
            <person name="Newman L.K."/>
            <person name="Wang W."/>
            <person name="Mandakova T."/>
            <person name="Vello E."/>
            <person name="Smith L.M."/>
            <person name="Henz S.R."/>
            <person name="Steffen J."/>
            <person name="Takuno S."/>
            <person name="Brandvain Y."/>
            <person name="Coop G."/>
            <person name="Andolfatto P."/>
            <person name="Hu T.T."/>
            <person name="Blanchette M."/>
            <person name="Clark R.M."/>
            <person name="Quesneville H."/>
            <person name="Nordborg M."/>
            <person name="Gaut B.S."/>
            <person name="Lysak M.A."/>
            <person name="Jenkins J."/>
            <person name="Grimwood J."/>
            <person name="Chapman J."/>
            <person name="Prochnik S."/>
            <person name="Shu S."/>
            <person name="Rokhsar D."/>
            <person name="Schmutz J."/>
            <person name="Weigel D."/>
            <person name="Wright S.I."/>
        </authorList>
    </citation>
    <scope>NUCLEOTIDE SEQUENCE [LARGE SCALE GENOMIC DNA]</scope>
    <source>
        <strain evidence="4">cv. Monte Gargano</strain>
    </source>
</reference>
<dbReference type="KEGG" id="crb:17885716"/>
<gene>
    <name evidence="3" type="ORF">CARUB_v10019274mg</name>
</gene>
<evidence type="ECO:0000313" key="4">
    <source>
        <dbReference type="Proteomes" id="UP000029121"/>
    </source>
</evidence>
<protein>
    <submittedName>
        <fullName evidence="3">Uncharacterized protein</fullName>
    </submittedName>
</protein>
<organism evidence="3 4">
    <name type="scientific">Capsella rubella</name>
    <dbReference type="NCBI Taxonomy" id="81985"/>
    <lineage>
        <taxon>Eukaryota</taxon>
        <taxon>Viridiplantae</taxon>
        <taxon>Streptophyta</taxon>
        <taxon>Embryophyta</taxon>
        <taxon>Tracheophyta</taxon>
        <taxon>Spermatophyta</taxon>
        <taxon>Magnoliopsida</taxon>
        <taxon>eudicotyledons</taxon>
        <taxon>Gunneridae</taxon>
        <taxon>Pentapetalae</taxon>
        <taxon>rosids</taxon>
        <taxon>malvids</taxon>
        <taxon>Brassicales</taxon>
        <taxon>Brassicaceae</taxon>
        <taxon>Camelineae</taxon>
        <taxon>Capsella</taxon>
    </lineage>
</organism>
<dbReference type="PANTHER" id="PTHR33509">
    <property type="entry name" value="LATE EMBRYOGENIS ABUNDANT PROTEIN 2-RELATED"/>
    <property type="match status" value="1"/>
</dbReference>
<sequence>HLRGLMSPSLFNFKSFSRSINHIIIMRRYDVITKASQRGYTSGRSHEKPSWASDPNTGYFRPETAGAKENLSPHIEKTSKIQGKMLRGEELWWMPDPHSGYYRPDNFARELDAAELRSLHFNKNHKTT</sequence>
<dbReference type="Pfam" id="PF03242">
    <property type="entry name" value="LEA_3a"/>
    <property type="match status" value="1"/>
</dbReference>
<dbReference type="InterPro" id="IPR004926">
    <property type="entry name" value="LEA_3a"/>
</dbReference>
<dbReference type="EMBL" id="KB870809">
    <property type="protein sequence ID" value="EOA25895.1"/>
    <property type="molecule type" value="Genomic_DNA"/>
</dbReference>
<proteinExistence type="inferred from homology"/>
<dbReference type="GO" id="GO:0006950">
    <property type="term" value="P:response to stress"/>
    <property type="evidence" value="ECO:0007669"/>
    <property type="project" value="TreeGrafter"/>
</dbReference>
<dbReference type="OrthoDB" id="780319at2759"/>
<feature type="non-terminal residue" evidence="3">
    <location>
        <position position="1"/>
    </location>
</feature>
<dbReference type="PANTHER" id="PTHR33509:SF22">
    <property type="entry name" value="LATE EMBRYOGENESIS ABUNDANT PROTEIN 37"/>
    <property type="match status" value="1"/>
</dbReference>